<feature type="compositionally biased region" description="Basic and acidic residues" evidence="5">
    <location>
        <begin position="72"/>
        <end position="97"/>
    </location>
</feature>
<dbReference type="GO" id="GO:0008234">
    <property type="term" value="F:cysteine-type peptidase activity"/>
    <property type="evidence" value="ECO:0007669"/>
    <property type="project" value="UniProtKB-KW"/>
</dbReference>
<feature type="region of interest" description="Disordered" evidence="5">
    <location>
        <begin position="72"/>
        <end position="267"/>
    </location>
</feature>
<feature type="compositionally biased region" description="Low complexity" evidence="5">
    <location>
        <begin position="132"/>
        <end position="148"/>
    </location>
</feature>
<evidence type="ECO:0000313" key="7">
    <source>
        <dbReference type="EMBL" id="OVA09856.1"/>
    </source>
</evidence>
<dbReference type="AlphaFoldDB" id="A0A200QHC1"/>
<keyword evidence="3" id="KW-0378">Hydrolase</keyword>
<dbReference type="SUPFAM" id="SSF54001">
    <property type="entry name" value="Cysteine proteinases"/>
    <property type="match status" value="1"/>
</dbReference>
<proteinExistence type="inferred from homology"/>
<keyword evidence="8" id="KW-1185">Reference proteome</keyword>
<dbReference type="GO" id="GO:0006508">
    <property type="term" value="P:proteolysis"/>
    <property type="evidence" value="ECO:0007669"/>
    <property type="project" value="UniProtKB-KW"/>
</dbReference>
<feature type="domain" description="Ubiquitin-like protease family profile" evidence="6">
    <location>
        <begin position="310"/>
        <end position="503"/>
    </location>
</feature>
<feature type="region of interest" description="Disordered" evidence="5">
    <location>
        <begin position="549"/>
        <end position="576"/>
    </location>
</feature>
<sequence length="576" mass="66653">MEENISNKPLNLEWDKLLNNKDDGPPPELVVVTKTNEEAPPPSAQSLKDNLQQISDHDLSEAIRRIRSRIDGLSKILPDKGAKLRDSLKRHEEEHDRRKLLRSQEIADEGEKPMQSQNRRSSGVQNGFRSGPASSQAQAQSPFSSFFSKRLEEKPDCSTRVTAEPFEKELSYLGHGNHQNTRPKMLNKIRPENGVPSRQSPFKCPSSYSLDNDKRRPSNGIQKQKRINSSTFYSPLPDGNLSTRFSKRRKASQDQASPGSRSRKEPYVLVDEDIEEDCQPVEPTKPEDVTLRLMKEAKIYYPSRDDPESVELCSSDIECLAPEAFLSSTIMNFYIRYLQRPVSATGKSRADYHFFNTYFYEKLKEAVSYKTSDKDAFFAKFRRWWRGVNIFQKAYILLPIHENLHWSLVIICIPDKEDESGPIILHLDSLGYHDSRQIFQNIKSYLKEEWNFLNQGNLPPDLPIAERIWKHLPRRIDEEIITVPQQKNDYDCGIFVLFFMERFIEEAPERLKKKDLAMFGRRWFKPEEASGLRERIRKLLLEEFQNARIENDSRESSPASSDSDDSAECTVQPTDS</sequence>
<dbReference type="OMA" id="MEENTDC"/>
<gene>
    <name evidence="7" type="ORF">BVC80_1753g59</name>
</gene>
<dbReference type="InterPro" id="IPR038765">
    <property type="entry name" value="Papain-like_cys_pep_sf"/>
</dbReference>
<feature type="compositionally biased region" description="Polar residues" evidence="5">
    <location>
        <begin position="114"/>
        <end position="128"/>
    </location>
</feature>
<dbReference type="PROSITE" id="PS50600">
    <property type="entry name" value="ULP_PROTEASE"/>
    <property type="match status" value="1"/>
</dbReference>
<dbReference type="Gene3D" id="3.30.310.130">
    <property type="entry name" value="Ubiquitin-related"/>
    <property type="match status" value="1"/>
</dbReference>
<dbReference type="InterPro" id="IPR003653">
    <property type="entry name" value="Peptidase_C48_C"/>
</dbReference>
<reference evidence="7 8" key="1">
    <citation type="journal article" date="2017" name="Mol. Plant">
        <title>The Genome of Medicinal Plant Macleaya cordata Provides New Insights into Benzylisoquinoline Alkaloids Metabolism.</title>
        <authorList>
            <person name="Liu X."/>
            <person name="Liu Y."/>
            <person name="Huang P."/>
            <person name="Ma Y."/>
            <person name="Qing Z."/>
            <person name="Tang Q."/>
            <person name="Cao H."/>
            <person name="Cheng P."/>
            <person name="Zheng Y."/>
            <person name="Yuan Z."/>
            <person name="Zhou Y."/>
            <person name="Liu J."/>
            <person name="Tang Z."/>
            <person name="Zhuo Y."/>
            <person name="Zhang Y."/>
            <person name="Yu L."/>
            <person name="Huang J."/>
            <person name="Yang P."/>
            <person name="Peng Q."/>
            <person name="Zhang J."/>
            <person name="Jiang W."/>
            <person name="Zhang Z."/>
            <person name="Lin K."/>
            <person name="Ro D.K."/>
            <person name="Chen X."/>
            <person name="Xiong X."/>
            <person name="Shang Y."/>
            <person name="Huang S."/>
            <person name="Zeng J."/>
        </authorList>
    </citation>
    <scope>NUCLEOTIDE SEQUENCE [LARGE SCALE GENOMIC DNA]</scope>
    <source>
        <strain evidence="8">cv. BLH2017</strain>
        <tissue evidence="7">Root</tissue>
    </source>
</reference>
<name>A0A200QHC1_MACCD</name>
<keyword evidence="4" id="KW-0788">Thiol protease</keyword>
<dbReference type="PANTHER" id="PTHR46915:SF2">
    <property type="entry name" value="UBIQUITIN-LIKE PROTEASE 4"/>
    <property type="match status" value="1"/>
</dbReference>
<evidence type="ECO:0000313" key="8">
    <source>
        <dbReference type="Proteomes" id="UP000195402"/>
    </source>
</evidence>
<evidence type="ECO:0000256" key="5">
    <source>
        <dbReference type="SAM" id="MobiDB-lite"/>
    </source>
</evidence>
<accession>A0A200QHC1</accession>
<evidence type="ECO:0000256" key="4">
    <source>
        <dbReference type="ARBA" id="ARBA00022807"/>
    </source>
</evidence>
<dbReference type="PANTHER" id="PTHR46915">
    <property type="entry name" value="UBIQUITIN-LIKE PROTEASE 4-RELATED"/>
    <property type="match status" value="1"/>
</dbReference>
<evidence type="ECO:0000259" key="6">
    <source>
        <dbReference type="PROSITE" id="PS50600"/>
    </source>
</evidence>
<dbReference type="EMBL" id="MVGT01002045">
    <property type="protein sequence ID" value="OVA09856.1"/>
    <property type="molecule type" value="Genomic_DNA"/>
</dbReference>
<dbReference type="InParanoid" id="A0A200QHC1"/>
<dbReference type="STRING" id="56857.A0A200QHC1"/>
<dbReference type="Pfam" id="PF02902">
    <property type="entry name" value="Peptidase_C48"/>
    <property type="match status" value="1"/>
</dbReference>
<evidence type="ECO:0000256" key="3">
    <source>
        <dbReference type="ARBA" id="ARBA00022801"/>
    </source>
</evidence>
<feature type="compositionally biased region" description="Polar residues" evidence="5">
    <location>
        <begin position="196"/>
        <end position="210"/>
    </location>
</feature>
<feature type="region of interest" description="Disordered" evidence="5">
    <location>
        <begin position="1"/>
        <end position="29"/>
    </location>
</feature>
<dbReference type="GO" id="GO:0016926">
    <property type="term" value="P:protein desumoylation"/>
    <property type="evidence" value="ECO:0007669"/>
    <property type="project" value="UniProtKB-ARBA"/>
</dbReference>
<feature type="compositionally biased region" description="Basic and acidic residues" evidence="5">
    <location>
        <begin position="13"/>
        <end position="24"/>
    </location>
</feature>
<keyword evidence="2" id="KW-0645">Protease</keyword>
<organism evidence="7 8">
    <name type="scientific">Macleaya cordata</name>
    <name type="common">Five-seeded plume-poppy</name>
    <name type="synonym">Bocconia cordata</name>
    <dbReference type="NCBI Taxonomy" id="56857"/>
    <lineage>
        <taxon>Eukaryota</taxon>
        <taxon>Viridiplantae</taxon>
        <taxon>Streptophyta</taxon>
        <taxon>Embryophyta</taxon>
        <taxon>Tracheophyta</taxon>
        <taxon>Spermatophyta</taxon>
        <taxon>Magnoliopsida</taxon>
        <taxon>Ranunculales</taxon>
        <taxon>Papaveraceae</taxon>
        <taxon>Papaveroideae</taxon>
        <taxon>Macleaya</taxon>
    </lineage>
</organism>
<feature type="compositionally biased region" description="Polar residues" evidence="5">
    <location>
        <begin position="219"/>
        <end position="233"/>
    </location>
</feature>
<dbReference type="Gene3D" id="1.10.418.20">
    <property type="match status" value="1"/>
</dbReference>
<protein>
    <submittedName>
        <fullName evidence="7">Peptidase C48</fullName>
    </submittedName>
</protein>
<dbReference type="OrthoDB" id="442460at2759"/>
<dbReference type="FunCoup" id="A0A200QHC1">
    <property type="interactions" value="1614"/>
</dbReference>
<comment type="similarity">
    <text evidence="1">Belongs to the peptidase C48 family.</text>
</comment>
<dbReference type="Proteomes" id="UP000195402">
    <property type="component" value="Unassembled WGS sequence"/>
</dbReference>
<evidence type="ECO:0000256" key="1">
    <source>
        <dbReference type="ARBA" id="ARBA00005234"/>
    </source>
</evidence>
<comment type="caution">
    <text evidence="7">The sequence shown here is derived from an EMBL/GenBank/DDBJ whole genome shotgun (WGS) entry which is preliminary data.</text>
</comment>
<evidence type="ECO:0000256" key="2">
    <source>
        <dbReference type="ARBA" id="ARBA00022670"/>
    </source>
</evidence>